<evidence type="ECO:0000256" key="8">
    <source>
        <dbReference type="ARBA" id="ARBA00023034"/>
    </source>
</evidence>
<evidence type="ECO:0000256" key="5">
    <source>
        <dbReference type="ARBA" id="ARBA00022692"/>
    </source>
</evidence>
<evidence type="ECO:0000256" key="9">
    <source>
        <dbReference type="ARBA" id="ARBA00023136"/>
    </source>
</evidence>
<keyword evidence="6" id="KW-0735">Signal-anchor</keyword>
<sequence length="456" mass="52328">MDSLLLLCRVDTFLVRGSGMFMHSVCVDVSVTVRIVTVSARPKACTRLRRHRTERDEKTPPLHATYDSGEELFLGTCDSRGVGGVRVLVNTHLAMNIESYESLTTRIGRLRLKRCGSVPALTVFVAYAPTSDYDDEEVEAFYKTDDYACTYRLRGLLHKFMTSPSSLKLVFYLVFYYSLLRMSARHYEALLEDIYYKDDKCSPCVRMLYGLNFTSPSIHEDTKVIVVVCTKPNDFRVRNTIRRTWASPHHSNAIQETFQEKIFTVMFLLGAGYLTGPIKQEMSTYKDILQVDVEDSYSNLIYKMLAVYRWIAANHPDKYVLKVDSDVVVLLDKVKEIVSDPTERSIKCLVNHHAPVQRNISHRWYIPESAYSKHYLPDYCNGPLYLMTPAALKSVLDVILNAKVRKQFFEVEDAFFTGVLAEIAGVRVQNQRGIWDRQVCLLGGYRLSSKHIKENR</sequence>
<reference evidence="13" key="2">
    <citation type="submission" date="2019-09" db="UniProtKB">
        <authorList>
            <consortium name="WormBaseParasite"/>
        </authorList>
    </citation>
    <scope>IDENTIFICATION</scope>
</reference>
<protein>
    <recommendedName>
        <fullName evidence="10">Hexosyltransferase</fullName>
        <ecNumber evidence="10">2.4.1.-</ecNumber>
    </recommendedName>
</protein>
<proteinExistence type="inferred from homology"/>
<keyword evidence="7" id="KW-1133">Transmembrane helix</keyword>
<comment type="similarity">
    <text evidence="2 10">Belongs to the glycosyltransferase 31 family.</text>
</comment>
<keyword evidence="4" id="KW-0808">Transferase</keyword>
<evidence type="ECO:0000256" key="3">
    <source>
        <dbReference type="ARBA" id="ARBA00022676"/>
    </source>
</evidence>
<evidence type="ECO:0000256" key="6">
    <source>
        <dbReference type="ARBA" id="ARBA00022968"/>
    </source>
</evidence>
<evidence type="ECO:0000256" key="10">
    <source>
        <dbReference type="RuleBase" id="RU363063"/>
    </source>
</evidence>
<keyword evidence="8 10" id="KW-0333">Golgi apparatus</keyword>
<dbReference type="InterPro" id="IPR002659">
    <property type="entry name" value="Glyco_trans_31"/>
</dbReference>
<reference evidence="11 12" key="1">
    <citation type="submission" date="2018-11" db="EMBL/GenBank/DDBJ databases">
        <authorList>
            <consortium name="Pathogen Informatics"/>
        </authorList>
    </citation>
    <scope>NUCLEOTIDE SEQUENCE [LARGE SCALE GENOMIC DNA]</scope>
</reference>
<gene>
    <name evidence="11" type="ORF">HPBE_LOCUS11727</name>
</gene>
<dbReference type="AlphaFoldDB" id="A0A3P8CNG1"/>
<dbReference type="GO" id="GO:0000139">
    <property type="term" value="C:Golgi membrane"/>
    <property type="evidence" value="ECO:0007669"/>
    <property type="project" value="UniProtKB-SubCell"/>
</dbReference>
<evidence type="ECO:0000256" key="4">
    <source>
        <dbReference type="ARBA" id="ARBA00022679"/>
    </source>
</evidence>
<name>A0A3P8CNG1_HELPZ</name>
<keyword evidence="9" id="KW-0472">Membrane</keyword>
<evidence type="ECO:0000313" key="11">
    <source>
        <dbReference type="EMBL" id="VDO89628.1"/>
    </source>
</evidence>
<dbReference type="PANTHER" id="PTHR11214">
    <property type="entry name" value="BETA-1,3-N-ACETYLGLUCOSAMINYLTRANSFERASE"/>
    <property type="match status" value="1"/>
</dbReference>
<dbReference type="PANTHER" id="PTHR11214:SF391">
    <property type="entry name" value="BETA-1,3-GALACTOSYLTRANSFERASE BRE-2-RELATED"/>
    <property type="match status" value="1"/>
</dbReference>
<dbReference type="Pfam" id="PF01762">
    <property type="entry name" value="Galactosyl_T"/>
    <property type="match status" value="1"/>
</dbReference>
<keyword evidence="12" id="KW-1185">Reference proteome</keyword>
<evidence type="ECO:0000313" key="12">
    <source>
        <dbReference type="Proteomes" id="UP000050761"/>
    </source>
</evidence>
<evidence type="ECO:0000256" key="7">
    <source>
        <dbReference type="ARBA" id="ARBA00022989"/>
    </source>
</evidence>
<dbReference type="OrthoDB" id="6355886at2759"/>
<dbReference type="GO" id="GO:0006493">
    <property type="term" value="P:protein O-linked glycosylation"/>
    <property type="evidence" value="ECO:0007669"/>
    <property type="project" value="TreeGrafter"/>
</dbReference>
<evidence type="ECO:0000256" key="1">
    <source>
        <dbReference type="ARBA" id="ARBA00004323"/>
    </source>
</evidence>
<evidence type="ECO:0000313" key="13">
    <source>
        <dbReference type="WBParaSite" id="HPBE_0001172601-mRNA-1"/>
    </source>
</evidence>
<dbReference type="Gene3D" id="3.90.550.50">
    <property type="match status" value="1"/>
</dbReference>
<keyword evidence="5" id="KW-0812">Transmembrane</keyword>
<dbReference type="WBParaSite" id="HPBE_0001172601-mRNA-1">
    <property type="protein sequence ID" value="HPBE_0001172601-mRNA-1"/>
    <property type="gene ID" value="HPBE_0001172601"/>
</dbReference>
<evidence type="ECO:0000256" key="2">
    <source>
        <dbReference type="ARBA" id="ARBA00008661"/>
    </source>
</evidence>
<dbReference type="GO" id="GO:0016758">
    <property type="term" value="F:hexosyltransferase activity"/>
    <property type="evidence" value="ECO:0007669"/>
    <property type="project" value="InterPro"/>
</dbReference>
<dbReference type="EMBL" id="UZAH01027208">
    <property type="protein sequence ID" value="VDO89628.1"/>
    <property type="molecule type" value="Genomic_DNA"/>
</dbReference>
<comment type="subcellular location">
    <subcellularLocation>
        <location evidence="1 10">Golgi apparatus membrane</location>
        <topology evidence="1 10">Single-pass type II membrane protein</topology>
    </subcellularLocation>
</comment>
<keyword evidence="3 10" id="KW-0328">Glycosyltransferase</keyword>
<organism evidence="11">
    <name type="scientific">Heligmosomoides polygyrus</name>
    <name type="common">Parasitic roundworm</name>
    <dbReference type="NCBI Taxonomy" id="6339"/>
    <lineage>
        <taxon>Eukaryota</taxon>
        <taxon>Metazoa</taxon>
        <taxon>Ecdysozoa</taxon>
        <taxon>Nematoda</taxon>
        <taxon>Chromadorea</taxon>
        <taxon>Rhabditida</taxon>
        <taxon>Rhabditina</taxon>
        <taxon>Rhabditomorpha</taxon>
        <taxon>Strongyloidea</taxon>
        <taxon>Heligmosomidae</taxon>
        <taxon>Heligmosomoides</taxon>
    </lineage>
</organism>
<dbReference type="EC" id="2.4.1.-" evidence="10"/>
<dbReference type="Proteomes" id="UP000050761">
    <property type="component" value="Unassembled WGS sequence"/>
</dbReference>
<accession>A0A3P8CNG1</accession>